<accession>A0A0E3JY26</accession>
<dbReference type="STRING" id="1548.CSCA_1412"/>
<keyword evidence="3" id="KW-1185">Reference proteome</keyword>
<evidence type="ECO:0000256" key="1">
    <source>
        <dbReference type="SAM" id="MobiDB-lite"/>
    </source>
</evidence>
<dbReference type="HOGENOM" id="CLU_034083_2_0_9"/>
<dbReference type="Pfam" id="PF05133">
    <property type="entry name" value="SPP1_portal"/>
    <property type="match status" value="1"/>
</dbReference>
<dbReference type="Proteomes" id="UP000033115">
    <property type="component" value="Chromosome"/>
</dbReference>
<dbReference type="NCBIfam" id="TIGR01538">
    <property type="entry name" value="portal_SPP1"/>
    <property type="match status" value="1"/>
</dbReference>
<dbReference type="KEGG" id="csq:CSCA_1412"/>
<reference evidence="2 3" key="1">
    <citation type="journal article" date="2015" name="J. Biotechnol.">
        <title>Complete genome sequence of a malodorant-producing acetogen, Clostridium scatologenes ATCC 25775(T).</title>
        <authorList>
            <person name="Zhu Z."/>
            <person name="Guo T."/>
            <person name="Zheng H."/>
            <person name="Song T."/>
            <person name="Ouyang P."/>
            <person name="Xie J."/>
        </authorList>
    </citation>
    <scope>NUCLEOTIDE SEQUENCE [LARGE SCALE GENOMIC DNA]</scope>
    <source>
        <strain evidence="2 3">ATCC 25775</strain>
    </source>
</reference>
<dbReference type="InterPro" id="IPR006428">
    <property type="entry name" value="Portal_SPP1-type"/>
</dbReference>
<gene>
    <name evidence="2" type="ORF">CSCA_1412</name>
</gene>
<dbReference type="EMBL" id="CP009933">
    <property type="protein sequence ID" value="AKA68537.1"/>
    <property type="molecule type" value="Genomic_DNA"/>
</dbReference>
<protein>
    <submittedName>
        <fullName evidence="2">Phage portal protein, SPP1 Gp6</fullName>
    </submittedName>
</protein>
<dbReference type="RefSeq" id="WP_029159964.1">
    <property type="nucleotide sequence ID" value="NZ_CP009933.1"/>
</dbReference>
<evidence type="ECO:0000313" key="2">
    <source>
        <dbReference type="EMBL" id="AKA68537.1"/>
    </source>
</evidence>
<name>A0A0E3JY26_CLOSL</name>
<feature type="region of interest" description="Disordered" evidence="1">
    <location>
        <begin position="423"/>
        <end position="450"/>
    </location>
</feature>
<sequence length="450" mass="51756">MIVIRDIPDIIDSAVIDTLISYHKKNMLPKYQNMQKYYELHHDIENRTIEDSSKPNNKLINDYPGYIVNMCTGYFLGKPVAYSSKSNDDNYLNTLQGIFDYNDEADENAEIEKTCSIKGEAFELAYQDEEANTRFIQVPNEQIIVIYDITLDPKIKIAIRYYDVIDINNTTITKVEVYTADKISYYTKNSQGYVLDEEREHFFKEVPIIHYINNNEQMGDFERVISLIDAYDKQQSNTQNDFDYFTDAYLKIKNMSDTENSDITSMKENRVILIEGDGDADWLIKNVNDAALENYKNRLNKDIHKFSDVPDLSDESFAGDLSGVAIRFKLFCLEQIAAMKERKFKKALQRRIELITNILNIKGGNYTYTDIDMSFTRNIPANVTELVNMVTQLKGTLSEGTLIGQLPFVTDVQAEMDKIKDEQESTLDYNIPKANSNGNEPNNSSGDINE</sequence>
<organism evidence="2 3">
    <name type="scientific">Clostridium scatologenes</name>
    <dbReference type="NCBI Taxonomy" id="1548"/>
    <lineage>
        <taxon>Bacteria</taxon>
        <taxon>Bacillati</taxon>
        <taxon>Bacillota</taxon>
        <taxon>Clostridia</taxon>
        <taxon>Eubacteriales</taxon>
        <taxon>Clostridiaceae</taxon>
        <taxon>Clostridium</taxon>
    </lineage>
</organism>
<proteinExistence type="predicted"/>
<feature type="compositionally biased region" description="Low complexity" evidence="1">
    <location>
        <begin position="435"/>
        <end position="450"/>
    </location>
</feature>
<evidence type="ECO:0000313" key="3">
    <source>
        <dbReference type="Proteomes" id="UP000033115"/>
    </source>
</evidence>
<dbReference type="AlphaFoldDB" id="A0A0E3JY26"/>
<dbReference type="InterPro" id="IPR021145">
    <property type="entry name" value="Portal_protein_SPP1_Gp6-like"/>
</dbReference>